<feature type="compositionally biased region" description="Polar residues" evidence="1">
    <location>
        <begin position="12"/>
        <end position="21"/>
    </location>
</feature>
<gene>
    <name evidence="2" type="ORF">FA10DRAFT_288240</name>
</gene>
<accession>A0A316YIQ5</accession>
<feature type="region of interest" description="Disordered" evidence="1">
    <location>
        <begin position="432"/>
        <end position="472"/>
    </location>
</feature>
<evidence type="ECO:0000256" key="1">
    <source>
        <dbReference type="SAM" id="MobiDB-lite"/>
    </source>
</evidence>
<feature type="region of interest" description="Disordered" evidence="1">
    <location>
        <begin position="116"/>
        <end position="135"/>
    </location>
</feature>
<proteinExistence type="predicted"/>
<dbReference type="GeneID" id="37046106"/>
<name>A0A316YIQ5_9BASI</name>
<evidence type="ECO:0000313" key="2">
    <source>
        <dbReference type="EMBL" id="PWN88714.1"/>
    </source>
</evidence>
<dbReference type="EMBL" id="KZ819638">
    <property type="protein sequence ID" value="PWN88714.1"/>
    <property type="molecule type" value="Genomic_DNA"/>
</dbReference>
<organism evidence="2 3">
    <name type="scientific">Acaromyces ingoldii</name>
    <dbReference type="NCBI Taxonomy" id="215250"/>
    <lineage>
        <taxon>Eukaryota</taxon>
        <taxon>Fungi</taxon>
        <taxon>Dikarya</taxon>
        <taxon>Basidiomycota</taxon>
        <taxon>Ustilaginomycotina</taxon>
        <taxon>Exobasidiomycetes</taxon>
        <taxon>Exobasidiales</taxon>
        <taxon>Cryptobasidiaceae</taxon>
        <taxon>Acaromyces</taxon>
    </lineage>
</organism>
<dbReference type="InParanoid" id="A0A316YIQ5"/>
<dbReference type="STRING" id="215250.A0A316YIQ5"/>
<keyword evidence="3" id="KW-1185">Reference proteome</keyword>
<dbReference type="RefSeq" id="XP_025375912.1">
    <property type="nucleotide sequence ID" value="XM_025524190.1"/>
</dbReference>
<dbReference type="AlphaFoldDB" id="A0A316YIQ5"/>
<feature type="region of interest" description="Disordered" evidence="1">
    <location>
        <begin position="1"/>
        <end position="28"/>
    </location>
</feature>
<feature type="compositionally biased region" description="Polar residues" evidence="1">
    <location>
        <begin position="462"/>
        <end position="472"/>
    </location>
</feature>
<evidence type="ECO:0000313" key="3">
    <source>
        <dbReference type="Proteomes" id="UP000245768"/>
    </source>
</evidence>
<dbReference type="Proteomes" id="UP000245768">
    <property type="component" value="Unassembled WGS sequence"/>
</dbReference>
<sequence>MPPPSGSGSGPTSHQRTSMPLESTPVPFELSLDLDPATCWLSQGLSSLQWGSSQSSQQGQSHTQAPAIAAPVPATPVQPEFSFSAASESPGDPSYIQLWQEQVAMLQVSHGDALGADVQGEGEQGHRHGRGQEQYNQVQVKEEEGDEEATHALAPGDMTVAQKVVFVLDTVAQRALTHGFVDKKLKKFASRVGSGEHHFHRAFPKVVGLTFGAFSIASCHLAIQDAAGCDTPFDFEPRMTASSWKSKRINSALGEMEVAEYRAGLRDKTIYAIYAETIYGRFALLYKEAPGGAFTWPTGLDPRTAQQPPRGSRVVALIDGPNAWERMWARCPHALLCTAWQADWLADVVHTLSFREQLSRQKHPEVSPADLARFRRARVYMTVSWAMEGADLNRVYQKRPAKVVTLEAMEEARQQRLVWEQTGNMDHVLKRAASSRAAGPAKRSRGLSMQDTSPPPMPAEGSTRQSPATRRN</sequence>
<reference evidence="2 3" key="1">
    <citation type="journal article" date="2018" name="Mol. Biol. Evol.">
        <title>Broad Genomic Sampling Reveals a Smut Pathogenic Ancestry of the Fungal Clade Ustilaginomycotina.</title>
        <authorList>
            <person name="Kijpornyongpan T."/>
            <person name="Mondo S.J."/>
            <person name="Barry K."/>
            <person name="Sandor L."/>
            <person name="Lee J."/>
            <person name="Lipzen A."/>
            <person name="Pangilinan J."/>
            <person name="LaButti K."/>
            <person name="Hainaut M."/>
            <person name="Henrissat B."/>
            <person name="Grigoriev I.V."/>
            <person name="Spatafora J.W."/>
            <person name="Aime M.C."/>
        </authorList>
    </citation>
    <scope>NUCLEOTIDE SEQUENCE [LARGE SCALE GENOMIC DNA]</scope>
    <source>
        <strain evidence="2 3">MCA 4198</strain>
    </source>
</reference>
<protein>
    <submittedName>
        <fullName evidence="2">Uncharacterized protein</fullName>
    </submittedName>
</protein>